<name>A0A4Y7IFL4_PAPSO</name>
<dbReference type="PROSITE" id="PS50011">
    <property type="entry name" value="PROTEIN_KINASE_DOM"/>
    <property type="match status" value="1"/>
</dbReference>
<accession>A0A4Y7IFL4</accession>
<proteinExistence type="predicted"/>
<dbReference type="AlphaFoldDB" id="A0A4Y7IFL4"/>
<sequence>MCMETQANTSKIIGTYGYMAPEYVKHGYFSEKSDVFSFGVVVLEILSSKKNHAFNESEIGGSQDLLSYAWRLWKNETPLEFLDPTLRQCYVMSEVMISIRVGLLCVQPYTTDRPTMASIIAMLKRKSDMLPLPSAPAYFTTDQMSLKLAPWSAKWCINQ</sequence>
<gene>
    <name evidence="2" type="ORF">C5167_039224</name>
</gene>
<dbReference type="PANTHER" id="PTHR27006">
    <property type="entry name" value="PROMASTIGOTE SURFACE ANTIGEN PROTEIN PSA"/>
    <property type="match status" value="1"/>
</dbReference>
<dbReference type="PANTHER" id="PTHR27006:SF606">
    <property type="entry name" value="INTERLEUKIN-1 RECEPTOR-ASSOCIATED KINASE 4"/>
    <property type="match status" value="1"/>
</dbReference>
<feature type="domain" description="Protein kinase" evidence="1">
    <location>
        <begin position="1"/>
        <end position="130"/>
    </location>
</feature>
<dbReference type="InterPro" id="IPR000719">
    <property type="entry name" value="Prot_kinase_dom"/>
</dbReference>
<dbReference type="GO" id="GO:0004672">
    <property type="term" value="F:protein kinase activity"/>
    <property type="evidence" value="ECO:0007669"/>
    <property type="project" value="InterPro"/>
</dbReference>
<dbReference type="Gramene" id="RZC46258">
    <property type="protein sequence ID" value="RZC46258"/>
    <property type="gene ID" value="C5167_039224"/>
</dbReference>
<evidence type="ECO:0000259" key="1">
    <source>
        <dbReference type="PROSITE" id="PS50011"/>
    </source>
</evidence>
<evidence type="ECO:0000313" key="3">
    <source>
        <dbReference type="Proteomes" id="UP000316621"/>
    </source>
</evidence>
<reference evidence="2 3" key="1">
    <citation type="journal article" date="2018" name="Science">
        <title>The opium poppy genome and morphinan production.</title>
        <authorList>
            <person name="Guo L."/>
            <person name="Winzer T."/>
            <person name="Yang X."/>
            <person name="Li Y."/>
            <person name="Ning Z."/>
            <person name="He Z."/>
            <person name="Teodor R."/>
            <person name="Lu Y."/>
            <person name="Bowser T.A."/>
            <person name="Graham I.A."/>
            <person name="Ye K."/>
        </authorList>
    </citation>
    <scope>NUCLEOTIDE SEQUENCE [LARGE SCALE GENOMIC DNA]</scope>
    <source>
        <strain evidence="3">cv. HN1</strain>
        <tissue evidence="2">Leaves</tissue>
    </source>
</reference>
<keyword evidence="3" id="KW-1185">Reference proteome</keyword>
<dbReference type="Pfam" id="PF00069">
    <property type="entry name" value="Pkinase"/>
    <property type="match status" value="1"/>
</dbReference>
<dbReference type="Proteomes" id="UP000316621">
    <property type="component" value="Chromosome 1"/>
</dbReference>
<dbReference type="GO" id="GO:0005524">
    <property type="term" value="F:ATP binding"/>
    <property type="evidence" value="ECO:0007669"/>
    <property type="project" value="InterPro"/>
</dbReference>
<dbReference type="OMA" id="FHETESM"/>
<protein>
    <recommendedName>
        <fullName evidence="1">Protein kinase domain-containing protein</fullName>
    </recommendedName>
</protein>
<evidence type="ECO:0000313" key="2">
    <source>
        <dbReference type="EMBL" id="RZC46258.1"/>
    </source>
</evidence>
<organism evidence="2 3">
    <name type="scientific">Papaver somniferum</name>
    <name type="common">Opium poppy</name>
    <dbReference type="NCBI Taxonomy" id="3469"/>
    <lineage>
        <taxon>Eukaryota</taxon>
        <taxon>Viridiplantae</taxon>
        <taxon>Streptophyta</taxon>
        <taxon>Embryophyta</taxon>
        <taxon>Tracheophyta</taxon>
        <taxon>Spermatophyta</taxon>
        <taxon>Magnoliopsida</taxon>
        <taxon>Ranunculales</taxon>
        <taxon>Papaveraceae</taxon>
        <taxon>Papaveroideae</taxon>
        <taxon>Papaver</taxon>
    </lineage>
</organism>
<dbReference type="InterPro" id="IPR011009">
    <property type="entry name" value="Kinase-like_dom_sf"/>
</dbReference>
<dbReference type="EMBL" id="CM010715">
    <property type="protein sequence ID" value="RZC46258.1"/>
    <property type="molecule type" value="Genomic_DNA"/>
</dbReference>
<dbReference type="SUPFAM" id="SSF56112">
    <property type="entry name" value="Protein kinase-like (PK-like)"/>
    <property type="match status" value="1"/>
</dbReference>
<dbReference type="Gene3D" id="1.10.510.10">
    <property type="entry name" value="Transferase(Phosphotransferase) domain 1"/>
    <property type="match status" value="1"/>
</dbReference>